<reference evidence="1 2" key="1">
    <citation type="submission" date="2020-08" db="EMBL/GenBank/DDBJ databases">
        <title>The completed genome sequence of the pathogenic ascomycete fungus Penicillium digitatum.</title>
        <authorList>
            <person name="Wang M."/>
        </authorList>
    </citation>
    <scope>NUCLEOTIDE SEQUENCE [LARGE SCALE GENOMIC DNA]</scope>
    <source>
        <strain evidence="1 2">PdW03</strain>
    </source>
</reference>
<name>A0A7T6XRL5_PENDI</name>
<dbReference type="EMBL" id="CP060777">
    <property type="protein sequence ID" value="QQK45985.1"/>
    <property type="molecule type" value="Genomic_DNA"/>
</dbReference>
<organism evidence="1 2">
    <name type="scientific">Penicillium digitatum</name>
    <name type="common">Green mold</name>
    <dbReference type="NCBI Taxonomy" id="36651"/>
    <lineage>
        <taxon>Eukaryota</taxon>
        <taxon>Fungi</taxon>
        <taxon>Dikarya</taxon>
        <taxon>Ascomycota</taxon>
        <taxon>Pezizomycotina</taxon>
        <taxon>Eurotiomycetes</taxon>
        <taxon>Eurotiomycetidae</taxon>
        <taxon>Eurotiales</taxon>
        <taxon>Aspergillaceae</taxon>
        <taxon>Penicillium</taxon>
    </lineage>
</organism>
<gene>
    <name evidence="1" type="ORF">Pdw03_0883</name>
</gene>
<dbReference type="GO" id="GO:0051213">
    <property type="term" value="F:dioxygenase activity"/>
    <property type="evidence" value="ECO:0007669"/>
    <property type="project" value="UniProtKB-KW"/>
</dbReference>
<keyword evidence="1" id="KW-0223">Dioxygenase</keyword>
<sequence>MPHPQVKEHVCKLCRNAMDCDETELYRATGLKWLRVELVSLEQPLTELAIQNHQNTVLPPGIMLDQMDHVLSTLKSLGPNVVHETNDAPPKHEIHTESLAV</sequence>
<accession>A0A7T6XRL5</accession>
<evidence type="ECO:0000313" key="1">
    <source>
        <dbReference type="EMBL" id="QQK45985.1"/>
    </source>
</evidence>
<keyword evidence="1" id="KW-0560">Oxidoreductase</keyword>
<dbReference type="RefSeq" id="XP_065957471.1">
    <property type="nucleotide sequence ID" value="XM_066099744.1"/>
</dbReference>
<evidence type="ECO:0000313" key="2">
    <source>
        <dbReference type="Proteomes" id="UP000595662"/>
    </source>
</evidence>
<protein>
    <submittedName>
        <fullName evidence="1">Aromatic-ring-hydroxylating dioxygenase, alpha subunit</fullName>
    </submittedName>
</protein>
<dbReference type="GeneID" id="90952202"/>
<proteinExistence type="predicted"/>
<dbReference type="Proteomes" id="UP000595662">
    <property type="component" value="Chromosome 4"/>
</dbReference>
<dbReference type="AlphaFoldDB" id="A0A7T6XRL5"/>